<keyword evidence="6" id="KW-0378">Hydrolase</keyword>
<dbReference type="SUPFAM" id="SSF53098">
    <property type="entry name" value="Ribonuclease H-like"/>
    <property type="match status" value="1"/>
</dbReference>
<dbReference type="PANTHER" id="PTHR37984">
    <property type="entry name" value="PROTEIN CBG26694"/>
    <property type="match status" value="1"/>
</dbReference>
<name>A0ABY6LRP3_9ARAC</name>
<protein>
    <recommendedName>
        <fullName evidence="1">RNA-directed DNA polymerase</fullName>
        <ecNumber evidence="1">2.7.7.49</ecNumber>
    </recommendedName>
</protein>
<evidence type="ECO:0000256" key="7">
    <source>
        <dbReference type="ARBA" id="ARBA00022918"/>
    </source>
</evidence>
<dbReference type="InterPro" id="IPR050951">
    <property type="entry name" value="Retrovirus_Pol_polyprotein"/>
</dbReference>
<feature type="domain" description="Integrase catalytic" evidence="11">
    <location>
        <begin position="693"/>
        <end position="875"/>
    </location>
</feature>
<dbReference type="InterPro" id="IPR043502">
    <property type="entry name" value="DNA/RNA_pol_sf"/>
</dbReference>
<dbReference type="Proteomes" id="UP001235939">
    <property type="component" value="Chromosome X"/>
</dbReference>
<dbReference type="CDD" id="cd09274">
    <property type="entry name" value="RNase_HI_RT_Ty3"/>
    <property type="match status" value="1"/>
</dbReference>
<dbReference type="Pfam" id="PF17917">
    <property type="entry name" value="RT_RNaseH"/>
    <property type="match status" value="1"/>
</dbReference>
<feature type="domain" description="CCHC-type" evidence="10">
    <location>
        <begin position="177"/>
        <end position="192"/>
    </location>
</feature>
<keyword evidence="7" id="KW-0695">RNA-directed DNA polymerase</keyword>
<sequence length="916" mass="105494">MAKVKAELVDIEEDLKQAIDILKEQVKKSHQSGNAMFFKEAIEGIPEIDGSAVPIKKWLQEIDDNGILFGWTDLHTLVVAKKLLTGVAKLWLRSQPTFSTWPDLKEAIANEFDNPIDSRNIHILLTKRKKQQFESYYEYFLNMREFGSQGNLEEACFNCGKRGHLSHECRFKDLGKKCFSCNSFGHIANQCPTRSNANTLVKQVQTKPHDEKQNYLAETTQKGRMFKDIKINDHEFQALIDTGSQLNLIRIDRYLAIGSPSFDADDRFISGIGNKRVKLLGKFKAEVKIDDVLFVTIFNIVPEDSRKVEVIIGMKCSKKCIFQLKLNKVSVKDRYPMPLIEDQIDKLQAARPFSTIDLKNGFFHIPVAEDSRKLTSFVVPNGQYEFLKTPFGLCNAPAKFQRFINSIFAEEIQKGIVLTYLDDIVAAVKRFPELKTIKQLQSFLGLTGYFRKFIKNYSIIAKPLSDMLKTNANFMMGPDQKQAFQDLKQILTIHYMSKKTNEAQQKYSSYELEVLAVVEAVKKFRIYLLGIKFKILTDCSDFTMTLKKKDLTTRVARCALLLEEYDYTIEHRPGSGMKHVDALSRNPVSMMIQTDTLVEKINAQGRDPLIKALLEVEGDRTLVIPKGMEMEIIKLAHEEGHFGVQKNFEMLKKEYYITDLKSKIKKYIQNCIPCILSNRKHGKQEGMLHLISKGDTPLDTYHIDHLGPLASTKKDYNYLLVITDGFTKFTWIYPTKTTRTSEVIQKLECQQQIFGIGQVERINRTIVSVLTKLSIDNPQEWHKHVRKLQKALNSTHQRSIRMSPFELLVGVKMRKEDLHLLEMIEEELALTFDEERDLVDIQKTQFATKSKLYPKYIGPYKVIKIKPNDRYNVEKFADFEGPNRTSCSADLMKPWFTQDEYPSELSEADKVQDGRM</sequence>
<evidence type="ECO:0000256" key="4">
    <source>
        <dbReference type="ARBA" id="ARBA00022722"/>
    </source>
</evidence>
<dbReference type="PROSITE" id="PS50994">
    <property type="entry name" value="INTEGRASE"/>
    <property type="match status" value="1"/>
</dbReference>
<dbReference type="PROSITE" id="PS50158">
    <property type="entry name" value="ZF_CCHC"/>
    <property type="match status" value="2"/>
</dbReference>
<keyword evidence="13" id="KW-1185">Reference proteome</keyword>
<dbReference type="CDD" id="cd01647">
    <property type="entry name" value="RT_LTR"/>
    <property type="match status" value="1"/>
</dbReference>
<dbReference type="InterPro" id="IPR036875">
    <property type="entry name" value="Znf_CCHC_sf"/>
</dbReference>
<keyword evidence="2" id="KW-0808">Transferase</keyword>
<dbReference type="SUPFAM" id="SSF50630">
    <property type="entry name" value="Acid proteases"/>
    <property type="match status" value="1"/>
</dbReference>
<dbReference type="EMBL" id="CP092886">
    <property type="protein sequence ID" value="UYV83751.1"/>
    <property type="molecule type" value="Genomic_DNA"/>
</dbReference>
<evidence type="ECO:0000256" key="9">
    <source>
        <dbReference type="SAM" id="Coils"/>
    </source>
</evidence>
<keyword evidence="8" id="KW-0862">Zinc</keyword>
<dbReference type="InterPro" id="IPR041373">
    <property type="entry name" value="RT_RNaseH"/>
</dbReference>
<keyword evidence="9" id="KW-0175">Coiled coil</keyword>
<keyword evidence="3" id="KW-0548">Nucleotidyltransferase</keyword>
<proteinExistence type="predicted"/>
<dbReference type="InterPro" id="IPR043128">
    <property type="entry name" value="Rev_trsase/Diguanyl_cyclase"/>
</dbReference>
<keyword evidence="5" id="KW-0255">Endonuclease</keyword>
<dbReference type="EC" id="2.7.7.49" evidence="1"/>
<dbReference type="SUPFAM" id="SSF56672">
    <property type="entry name" value="DNA/RNA polymerases"/>
    <property type="match status" value="1"/>
</dbReference>
<dbReference type="Gene3D" id="2.40.70.10">
    <property type="entry name" value="Acid Proteases"/>
    <property type="match status" value="1"/>
</dbReference>
<dbReference type="Gene3D" id="4.10.60.10">
    <property type="entry name" value="Zinc finger, CCHC-type"/>
    <property type="match status" value="1"/>
</dbReference>
<gene>
    <name evidence="12" type="ORF">LAZ67_X000013</name>
</gene>
<keyword evidence="8" id="KW-0863">Zinc-finger</keyword>
<evidence type="ECO:0000313" key="13">
    <source>
        <dbReference type="Proteomes" id="UP001235939"/>
    </source>
</evidence>
<dbReference type="SMART" id="SM00343">
    <property type="entry name" value="ZnF_C2HC"/>
    <property type="match status" value="2"/>
</dbReference>
<keyword evidence="4" id="KW-0540">Nuclease</keyword>
<dbReference type="InterPro" id="IPR001878">
    <property type="entry name" value="Znf_CCHC"/>
</dbReference>
<dbReference type="SUPFAM" id="SSF57756">
    <property type="entry name" value="Retrovirus zinc finger-like domains"/>
    <property type="match status" value="1"/>
</dbReference>
<dbReference type="CDD" id="cd00303">
    <property type="entry name" value="retropepsin_like"/>
    <property type="match status" value="1"/>
</dbReference>
<organism evidence="12 13">
    <name type="scientific">Cordylochernes scorpioides</name>
    <dbReference type="NCBI Taxonomy" id="51811"/>
    <lineage>
        <taxon>Eukaryota</taxon>
        <taxon>Metazoa</taxon>
        <taxon>Ecdysozoa</taxon>
        <taxon>Arthropoda</taxon>
        <taxon>Chelicerata</taxon>
        <taxon>Arachnida</taxon>
        <taxon>Pseudoscorpiones</taxon>
        <taxon>Cheliferoidea</taxon>
        <taxon>Chernetidae</taxon>
        <taxon>Cordylochernes</taxon>
    </lineage>
</organism>
<dbReference type="InterPro" id="IPR001969">
    <property type="entry name" value="Aspartic_peptidase_AS"/>
</dbReference>
<evidence type="ECO:0000256" key="1">
    <source>
        <dbReference type="ARBA" id="ARBA00012493"/>
    </source>
</evidence>
<feature type="domain" description="CCHC-type" evidence="10">
    <location>
        <begin position="156"/>
        <end position="170"/>
    </location>
</feature>
<evidence type="ECO:0000313" key="12">
    <source>
        <dbReference type="EMBL" id="UYV83751.1"/>
    </source>
</evidence>
<evidence type="ECO:0000259" key="11">
    <source>
        <dbReference type="PROSITE" id="PS50994"/>
    </source>
</evidence>
<dbReference type="PROSITE" id="PS00141">
    <property type="entry name" value="ASP_PROTEASE"/>
    <property type="match status" value="1"/>
</dbReference>
<dbReference type="InterPro" id="IPR012337">
    <property type="entry name" value="RNaseH-like_sf"/>
</dbReference>
<reference evidence="12 13" key="1">
    <citation type="submission" date="2022-03" db="EMBL/GenBank/DDBJ databases">
        <title>A chromosomal length assembly of Cordylochernes scorpioides.</title>
        <authorList>
            <person name="Zeh D."/>
            <person name="Zeh J."/>
        </authorList>
    </citation>
    <scope>NUCLEOTIDE SEQUENCE [LARGE SCALE GENOMIC DNA]</scope>
    <source>
        <strain evidence="12">IN4F17</strain>
        <tissue evidence="12">Whole Body</tissue>
    </source>
</reference>
<dbReference type="Gene3D" id="3.30.70.270">
    <property type="match status" value="1"/>
</dbReference>
<evidence type="ECO:0000256" key="2">
    <source>
        <dbReference type="ARBA" id="ARBA00022679"/>
    </source>
</evidence>
<evidence type="ECO:0000259" key="10">
    <source>
        <dbReference type="PROSITE" id="PS50158"/>
    </source>
</evidence>
<dbReference type="PANTHER" id="PTHR37984:SF5">
    <property type="entry name" value="PROTEIN NYNRIN-LIKE"/>
    <property type="match status" value="1"/>
</dbReference>
<evidence type="ECO:0000256" key="6">
    <source>
        <dbReference type="ARBA" id="ARBA00022801"/>
    </source>
</evidence>
<accession>A0ABY6LRP3</accession>
<feature type="coiled-coil region" evidence="9">
    <location>
        <begin position="1"/>
        <end position="28"/>
    </location>
</feature>
<dbReference type="InterPro" id="IPR041588">
    <property type="entry name" value="Integrase_H2C2"/>
</dbReference>
<keyword evidence="8" id="KW-0479">Metal-binding</keyword>
<dbReference type="Gene3D" id="1.10.340.70">
    <property type="match status" value="1"/>
</dbReference>
<dbReference type="InterPro" id="IPR036397">
    <property type="entry name" value="RNaseH_sf"/>
</dbReference>
<dbReference type="Pfam" id="PF17921">
    <property type="entry name" value="Integrase_H2C2"/>
    <property type="match status" value="1"/>
</dbReference>
<dbReference type="Pfam" id="PF00078">
    <property type="entry name" value="RVT_1"/>
    <property type="match status" value="1"/>
</dbReference>
<dbReference type="Gene3D" id="3.30.420.10">
    <property type="entry name" value="Ribonuclease H-like superfamily/Ribonuclease H"/>
    <property type="match status" value="2"/>
</dbReference>
<dbReference type="InterPro" id="IPR001584">
    <property type="entry name" value="Integrase_cat-core"/>
</dbReference>
<dbReference type="Pfam" id="PF00098">
    <property type="entry name" value="zf-CCHC"/>
    <property type="match status" value="2"/>
</dbReference>
<evidence type="ECO:0000256" key="3">
    <source>
        <dbReference type="ARBA" id="ARBA00022695"/>
    </source>
</evidence>
<dbReference type="InterPro" id="IPR000477">
    <property type="entry name" value="RT_dom"/>
</dbReference>
<evidence type="ECO:0000256" key="5">
    <source>
        <dbReference type="ARBA" id="ARBA00022759"/>
    </source>
</evidence>
<evidence type="ECO:0000256" key="8">
    <source>
        <dbReference type="PROSITE-ProRule" id="PRU00047"/>
    </source>
</evidence>
<dbReference type="InterPro" id="IPR021109">
    <property type="entry name" value="Peptidase_aspartic_dom_sf"/>
</dbReference>